<dbReference type="EMBL" id="JBBPBN010000022">
    <property type="protein sequence ID" value="KAK9013209.1"/>
    <property type="molecule type" value="Genomic_DNA"/>
</dbReference>
<keyword evidence="2 3" id="KW-0808">Transferase</keyword>
<evidence type="ECO:0000313" key="6">
    <source>
        <dbReference type="Proteomes" id="UP001396334"/>
    </source>
</evidence>
<comment type="similarity">
    <text evidence="1 3">Belongs to the UDP-glycosyltransferase family.</text>
</comment>
<dbReference type="InterPro" id="IPR050481">
    <property type="entry name" value="UDP-glycosyltransf_plant"/>
</dbReference>
<comment type="caution">
    <text evidence="5">The sequence shown here is derived from an EMBL/GenBank/DDBJ whole genome shotgun (WGS) entry which is preliminary data.</text>
</comment>
<dbReference type="SUPFAM" id="SSF53756">
    <property type="entry name" value="UDP-Glycosyltransferase/glycogen phosphorylase"/>
    <property type="match status" value="1"/>
</dbReference>
<keyword evidence="6" id="KW-1185">Reference proteome</keyword>
<keyword evidence="3" id="KW-0328">Glycosyltransferase</keyword>
<organism evidence="5 6">
    <name type="scientific">Hibiscus sabdariffa</name>
    <name type="common">roselle</name>
    <dbReference type="NCBI Taxonomy" id="183260"/>
    <lineage>
        <taxon>Eukaryota</taxon>
        <taxon>Viridiplantae</taxon>
        <taxon>Streptophyta</taxon>
        <taxon>Embryophyta</taxon>
        <taxon>Tracheophyta</taxon>
        <taxon>Spermatophyta</taxon>
        <taxon>Magnoliopsida</taxon>
        <taxon>eudicotyledons</taxon>
        <taxon>Gunneridae</taxon>
        <taxon>Pentapetalae</taxon>
        <taxon>rosids</taxon>
        <taxon>malvids</taxon>
        <taxon>Malvales</taxon>
        <taxon>Malvaceae</taxon>
        <taxon>Malvoideae</taxon>
        <taxon>Hibiscus</taxon>
    </lineage>
</organism>
<dbReference type="Pfam" id="PF00201">
    <property type="entry name" value="UDPGT"/>
    <property type="match status" value="1"/>
</dbReference>
<dbReference type="Proteomes" id="UP001396334">
    <property type="component" value="Unassembled WGS sequence"/>
</dbReference>
<dbReference type="PANTHER" id="PTHR48048:SF45">
    <property type="entry name" value="GLYCOSYLTRANSFERASE"/>
    <property type="match status" value="1"/>
</dbReference>
<dbReference type="PROSITE" id="PS00375">
    <property type="entry name" value="UDPGT"/>
    <property type="match status" value="1"/>
</dbReference>
<evidence type="ECO:0000256" key="4">
    <source>
        <dbReference type="RuleBase" id="RU362057"/>
    </source>
</evidence>
<dbReference type="CDD" id="cd03784">
    <property type="entry name" value="GT1_Gtf-like"/>
    <property type="match status" value="1"/>
</dbReference>
<sequence>MTKKAELVFIPTPGMGHLVSTVQLAKLLLHLDSNLFISLLIMKPSFDSKITSYIDSLNADATSTTTGRLKFINLPQSSPGDITKFMTTLIETQGPLVKEAVANIVELSNSVPDSPQLAGVVLDMFLTPFVDLANEFGVPSYVFYTSGAAFLGFMFYSHALHSEQNVEFVELKDSEAEFTIPAYVNPVPTKSFPSIMFRPETATFIFDMVEGIKKMKGLMVNTFSELESHAIDSFSKDKLQNIPPVYPVGPVLDLAGSSGAHPNYDTIMQWLDEQPPSSVVFLCFGSMGGFSVEQVTEIANALEQSGHRFLWSLRRPGEQANGMRGSPTDYENVTEVLPEGFLDRTAGIGKVIGWAPQVSILSHPATGGFVSHCGWNSTLESIWFGVPMATWPLYAEQHINAFLLVKDLGLAVDLKMDYKNFADDVEIVKAEQIEKGIRCLMEHDNNVRKRMKEMSDKSREALMEGGSSHSTLRSFIDDVTENI</sequence>
<evidence type="ECO:0000256" key="3">
    <source>
        <dbReference type="RuleBase" id="RU003718"/>
    </source>
</evidence>
<protein>
    <recommendedName>
        <fullName evidence="4">Glycosyltransferase</fullName>
        <ecNumber evidence="4">2.4.1.-</ecNumber>
    </recommendedName>
</protein>
<dbReference type="InterPro" id="IPR035595">
    <property type="entry name" value="UDP_glycos_trans_CS"/>
</dbReference>
<accession>A0ABR2RK92</accession>
<evidence type="ECO:0000256" key="2">
    <source>
        <dbReference type="ARBA" id="ARBA00022679"/>
    </source>
</evidence>
<reference evidence="5 6" key="1">
    <citation type="journal article" date="2024" name="G3 (Bethesda)">
        <title>Genome assembly of Hibiscus sabdariffa L. provides insights into metabolisms of medicinal natural products.</title>
        <authorList>
            <person name="Kim T."/>
        </authorList>
    </citation>
    <scope>NUCLEOTIDE SEQUENCE [LARGE SCALE GENOMIC DNA]</scope>
    <source>
        <strain evidence="5">TK-2024</strain>
        <tissue evidence="5">Old leaves</tissue>
    </source>
</reference>
<evidence type="ECO:0000313" key="5">
    <source>
        <dbReference type="EMBL" id="KAK9013209.1"/>
    </source>
</evidence>
<dbReference type="Gene3D" id="3.40.50.2000">
    <property type="entry name" value="Glycogen Phosphorylase B"/>
    <property type="match status" value="2"/>
</dbReference>
<dbReference type="EC" id="2.4.1.-" evidence="4"/>
<gene>
    <name evidence="5" type="ORF">V6N11_041227</name>
</gene>
<proteinExistence type="inferred from homology"/>
<dbReference type="InterPro" id="IPR002213">
    <property type="entry name" value="UDP_glucos_trans"/>
</dbReference>
<name>A0ABR2RK92_9ROSI</name>
<dbReference type="PANTHER" id="PTHR48048">
    <property type="entry name" value="GLYCOSYLTRANSFERASE"/>
    <property type="match status" value="1"/>
</dbReference>
<evidence type="ECO:0000256" key="1">
    <source>
        <dbReference type="ARBA" id="ARBA00009995"/>
    </source>
</evidence>